<proteinExistence type="predicted"/>
<protein>
    <submittedName>
        <fullName evidence="3">NADPH:quinone reductase</fullName>
    </submittedName>
</protein>
<dbReference type="InterPro" id="IPR051603">
    <property type="entry name" value="Zinc-ADH_QOR/CCCR"/>
</dbReference>
<dbReference type="InterPro" id="IPR013154">
    <property type="entry name" value="ADH-like_N"/>
</dbReference>
<dbReference type="AlphaFoldDB" id="A0A1S2QLR3"/>
<dbReference type="PANTHER" id="PTHR44154:SF1">
    <property type="entry name" value="QUINONE OXIDOREDUCTASE"/>
    <property type="match status" value="1"/>
</dbReference>
<gene>
    <name evidence="3" type="ORF">BIV23_06350</name>
</gene>
<dbReference type="InterPro" id="IPR036291">
    <property type="entry name" value="NAD(P)-bd_dom_sf"/>
</dbReference>
<evidence type="ECO:0000256" key="1">
    <source>
        <dbReference type="ARBA" id="ARBA00022857"/>
    </source>
</evidence>
<dbReference type="SMART" id="SM00829">
    <property type="entry name" value="PKS_ER"/>
    <property type="match status" value="1"/>
</dbReference>
<dbReference type="SUPFAM" id="SSF50129">
    <property type="entry name" value="GroES-like"/>
    <property type="match status" value="1"/>
</dbReference>
<feature type="domain" description="Enoyl reductase (ER)" evidence="2">
    <location>
        <begin position="14"/>
        <end position="328"/>
    </location>
</feature>
<dbReference type="PANTHER" id="PTHR44154">
    <property type="entry name" value="QUINONE OXIDOREDUCTASE"/>
    <property type="match status" value="1"/>
</dbReference>
<evidence type="ECO:0000313" key="3">
    <source>
        <dbReference type="EMBL" id="OIK07090.1"/>
    </source>
</evidence>
<dbReference type="InterPro" id="IPR011032">
    <property type="entry name" value="GroES-like_sf"/>
</dbReference>
<evidence type="ECO:0000313" key="4">
    <source>
        <dbReference type="Proteomes" id="UP000179642"/>
    </source>
</evidence>
<keyword evidence="1" id="KW-0521">NADP</keyword>
<reference evidence="3 4" key="1">
    <citation type="submission" date="2016-10" db="EMBL/GenBank/DDBJ databases">
        <title>Genome sequence of Streptomyces sp. MUSC 1.</title>
        <authorList>
            <person name="Lee L.-H."/>
            <person name="Ser H.-L."/>
            <person name="Law J.W.-F."/>
        </authorList>
    </citation>
    <scope>NUCLEOTIDE SEQUENCE [LARGE SCALE GENOMIC DNA]</scope>
    <source>
        <strain evidence="3 4">MUSC 1</strain>
    </source>
</reference>
<name>A0A1S2QLR3_9ACTN</name>
<sequence length="330" mass="34463">MTTTARTVLFHEIGGPEVFTVEETELPDPGPGEVLLRVEALGLNRAEALLRAGTYYYQPTLPGSRNGYEAAGEVVAVGAGVTAFAPGDPVLTAGNHHLSTHGVYADLALLPEASLVPRPAGADAVTAAAVWLTCTTAYGALVERAGLAAGDRVLITGASSGVGTAAIQVARRAGAVPIATTRTEDKRQALLDLGAEHVIVTDTEDVIKETRRLTGDRGAEIVLDAIGGSYFRELGAAAAPDATMVSYGWLADGPVELPRNWPVTVHGYANFALTGTAEGRRRAAHYIGSGLADGTLRPVIAEVYDGLDRIGDAHRLMESNRHTGKIVVRV</sequence>
<dbReference type="InterPro" id="IPR020843">
    <property type="entry name" value="ER"/>
</dbReference>
<keyword evidence="4" id="KW-1185">Reference proteome</keyword>
<dbReference type="CDD" id="cd08268">
    <property type="entry name" value="MDR2"/>
    <property type="match status" value="1"/>
</dbReference>
<dbReference type="Pfam" id="PF00107">
    <property type="entry name" value="ADH_zinc_N"/>
    <property type="match status" value="1"/>
</dbReference>
<dbReference type="Gene3D" id="3.90.180.10">
    <property type="entry name" value="Medium-chain alcohol dehydrogenases, catalytic domain"/>
    <property type="match status" value="1"/>
</dbReference>
<comment type="caution">
    <text evidence="3">The sequence shown here is derived from an EMBL/GenBank/DDBJ whole genome shotgun (WGS) entry which is preliminary data.</text>
</comment>
<dbReference type="RefSeq" id="WP_071379731.1">
    <property type="nucleotide sequence ID" value="NZ_MLYO01000012.1"/>
</dbReference>
<dbReference type="Gene3D" id="3.40.50.720">
    <property type="entry name" value="NAD(P)-binding Rossmann-like Domain"/>
    <property type="match status" value="1"/>
</dbReference>
<dbReference type="Proteomes" id="UP000179642">
    <property type="component" value="Unassembled WGS sequence"/>
</dbReference>
<dbReference type="OrthoDB" id="9792162at2"/>
<dbReference type="SUPFAM" id="SSF51735">
    <property type="entry name" value="NAD(P)-binding Rossmann-fold domains"/>
    <property type="match status" value="1"/>
</dbReference>
<dbReference type="Pfam" id="PF08240">
    <property type="entry name" value="ADH_N"/>
    <property type="match status" value="1"/>
</dbReference>
<accession>A0A1S2QLR3</accession>
<evidence type="ECO:0000259" key="2">
    <source>
        <dbReference type="SMART" id="SM00829"/>
    </source>
</evidence>
<organism evidence="3 4">
    <name type="scientific">Streptomyces monashensis</name>
    <dbReference type="NCBI Taxonomy" id="1678012"/>
    <lineage>
        <taxon>Bacteria</taxon>
        <taxon>Bacillati</taxon>
        <taxon>Actinomycetota</taxon>
        <taxon>Actinomycetes</taxon>
        <taxon>Kitasatosporales</taxon>
        <taxon>Streptomycetaceae</taxon>
        <taxon>Streptomyces</taxon>
    </lineage>
</organism>
<dbReference type="GO" id="GO:0016491">
    <property type="term" value="F:oxidoreductase activity"/>
    <property type="evidence" value="ECO:0007669"/>
    <property type="project" value="InterPro"/>
</dbReference>
<dbReference type="EMBL" id="MLYO01000012">
    <property type="protein sequence ID" value="OIK07090.1"/>
    <property type="molecule type" value="Genomic_DNA"/>
</dbReference>
<dbReference type="InterPro" id="IPR013149">
    <property type="entry name" value="ADH-like_C"/>
</dbReference>